<evidence type="ECO:0000256" key="13">
    <source>
        <dbReference type="ARBA" id="ARBA00023157"/>
    </source>
</evidence>
<keyword evidence="9" id="KW-0256">Endoplasmic reticulum</keyword>
<keyword evidence="6" id="KW-1017">Isopeptide bond</keyword>
<evidence type="ECO:0000256" key="5">
    <source>
        <dbReference type="ARBA" id="ARBA00014387"/>
    </source>
</evidence>
<comment type="function">
    <text evidence="1">TRAP proteins are part of a complex whose function is to bind calcium to the ER membrane and thereby regulate the retention of ER resident proteins.</text>
</comment>
<evidence type="ECO:0000256" key="4">
    <source>
        <dbReference type="ARBA" id="ARBA00011819"/>
    </source>
</evidence>
<evidence type="ECO:0000256" key="3">
    <source>
        <dbReference type="ARBA" id="ARBA00009294"/>
    </source>
</evidence>
<keyword evidence="12 15" id="KW-0472">Membrane</keyword>
<dbReference type="AlphaFoldDB" id="A0A0N4U441"/>
<evidence type="ECO:0000313" key="17">
    <source>
        <dbReference type="Proteomes" id="UP000038040"/>
    </source>
</evidence>
<evidence type="ECO:0000313" key="19">
    <source>
        <dbReference type="WBParaSite" id="DME_0000153201-mRNA-1"/>
    </source>
</evidence>
<keyword evidence="13" id="KW-1015">Disulfide bond</keyword>
<reference evidence="19" key="1">
    <citation type="submission" date="2017-02" db="UniProtKB">
        <authorList>
            <consortium name="WormBaseParasite"/>
        </authorList>
    </citation>
    <scope>IDENTIFICATION</scope>
</reference>
<proteinExistence type="inferred from homology"/>
<evidence type="ECO:0000256" key="6">
    <source>
        <dbReference type="ARBA" id="ARBA00022499"/>
    </source>
</evidence>
<dbReference type="STRING" id="318479.A0A0N4U441"/>
<evidence type="ECO:0000256" key="12">
    <source>
        <dbReference type="ARBA" id="ARBA00023136"/>
    </source>
</evidence>
<gene>
    <name evidence="16" type="ORF">DME_LOCUS5892</name>
</gene>
<comment type="subcellular location">
    <subcellularLocation>
        <location evidence="2">Endoplasmic reticulum membrane</location>
        <topology evidence="2">Single-pass type I membrane protein</topology>
    </subcellularLocation>
</comment>
<evidence type="ECO:0000256" key="2">
    <source>
        <dbReference type="ARBA" id="ARBA00004115"/>
    </source>
</evidence>
<evidence type="ECO:0000313" key="18">
    <source>
        <dbReference type="Proteomes" id="UP000274756"/>
    </source>
</evidence>
<dbReference type="GO" id="GO:0005789">
    <property type="term" value="C:endoplasmic reticulum membrane"/>
    <property type="evidence" value="ECO:0007669"/>
    <property type="project" value="UniProtKB-SubCell"/>
</dbReference>
<feature type="transmembrane region" description="Helical" evidence="15">
    <location>
        <begin position="112"/>
        <end position="130"/>
    </location>
</feature>
<evidence type="ECO:0000256" key="15">
    <source>
        <dbReference type="SAM" id="Phobius"/>
    </source>
</evidence>
<dbReference type="InterPro" id="IPR008855">
    <property type="entry name" value="TRAP-delta"/>
</dbReference>
<keyword evidence="10" id="KW-0832">Ubl conjugation</keyword>
<evidence type="ECO:0000256" key="9">
    <source>
        <dbReference type="ARBA" id="ARBA00022824"/>
    </source>
</evidence>
<keyword evidence="7 15" id="KW-0812">Transmembrane</keyword>
<evidence type="ECO:0000313" key="16">
    <source>
        <dbReference type="EMBL" id="VDN55919.1"/>
    </source>
</evidence>
<dbReference type="OrthoDB" id="10055808at2759"/>
<dbReference type="EMBL" id="UYYG01001153">
    <property type="protein sequence ID" value="VDN55919.1"/>
    <property type="molecule type" value="Genomic_DNA"/>
</dbReference>
<keyword evidence="11 15" id="KW-1133">Transmembrane helix</keyword>
<dbReference type="PANTHER" id="PTHR12731:SF1">
    <property type="entry name" value="TRANSLOCON-ASSOCIATED PROTEIN SUBUNIT DELTA"/>
    <property type="match status" value="1"/>
</dbReference>
<evidence type="ECO:0000256" key="14">
    <source>
        <dbReference type="ARBA" id="ARBA00031791"/>
    </source>
</evidence>
<comment type="similarity">
    <text evidence="3">Belongs to the TRAP-delta family.</text>
</comment>
<sequence length="138" mass="15728">KISSFYFISATKCDYPKYSSATFSTTDAFFHFSTTYIVEFNLQCANNPKDMMLYGIINGKTYQIAMSEETAKHQISWQLEHDQSGAQTFNIYIYDEDGFSAYRKGVSKASPVASETVVTLLAFIVLYFAYNYKSQLIV</sequence>
<protein>
    <recommendedName>
        <fullName evidence="5">Translocon-associated protein subunit delta</fullName>
    </recommendedName>
    <alternativeName>
        <fullName evidence="14">Signal sequence receptor subunit delta</fullName>
    </alternativeName>
</protein>
<evidence type="ECO:0000256" key="11">
    <source>
        <dbReference type="ARBA" id="ARBA00022989"/>
    </source>
</evidence>
<accession>A0A0N4U441</accession>
<evidence type="ECO:0000256" key="8">
    <source>
        <dbReference type="ARBA" id="ARBA00022729"/>
    </source>
</evidence>
<evidence type="ECO:0000256" key="7">
    <source>
        <dbReference type="ARBA" id="ARBA00022692"/>
    </source>
</evidence>
<dbReference type="Pfam" id="PF05404">
    <property type="entry name" value="TRAP-delta"/>
    <property type="match status" value="1"/>
</dbReference>
<dbReference type="PANTHER" id="PTHR12731">
    <property type="entry name" value="TRANSLOCON-ASSOCIATED PROTEIN, DELTA SUBUNIT"/>
    <property type="match status" value="1"/>
</dbReference>
<reference evidence="16 18" key="2">
    <citation type="submission" date="2018-11" db="EMBL/GenBank/DDBJ databases">
        <authorList>
            <consortium name="Pathogen Informatics"/>
        </authorList>
    </citation>
    <scope>NUCLEOTIDE SEQUENCE [LARGE SCALE GENOMIC DNA]</scope>
</reference>
<comment type="subunit">
    <text evidence="4">Heterotetramer of TRAP-alpha, TRAP-beta, TRAP-delta and TRAP-gamma.</text>
</comment>
<name>A0A0N4U441_DRAME</name>
<dbReference type="Proteomes" id="UP000274756">
    <property type="component" value="Unassembled WGS sequence"/>
</dbReference>
<keyword evidence="18" id="KW-1185">Reference proteome</keyword>
<evidence type="ECO:0000256" key="10">
    <source>
        <dbReference type="ARBA" id="ARBA00022843"/>
    </source>
</evidence>
<keyword evidence="8" id="KW-0732">Signal</keyword>
<dbReference type="WBParaSite" id="DME_0000153201-mRNA-1">
    <property type="protein sequence ID" value="DME_0000153201-mRNA-1"/>
    <property type="gene ID" value="DME_0000153201"/>
</dbReference>
<evidence type="ECO:0000256" key="1">
    <source>
        <dbReference type="ARBA" id="ARBA00002838"/>
    </source>
</evidence>
<dbReference type="Proteomes" id="UP000038040">
    <property type="component" value="Unplaced"/>
</dbReference>
<organism evidence="17 19">
    <name type="scientific">Dracunculus medinensis</name>
    <name type="common">Guinea worm</name>
    <dbReference type="NCBI Taxonomy" id="318479"/>
    <lineage>
        <taxon>Eukaryota</taxon>
        <taxon>Metazoa</taxon>
        <taxon>Ecdysozoa</taxon>
        <taxon>Nematoda</taxon>
        <taxon>Chromadorea</taxon>
        <taxon>Rhabditida</taxon>
        <taxon>Spirurina</taxon>
        <taxon>Dracunculoidea</taxon>
        <taxon>Dracunculidae</taxon>
        <taxon>Dracunculus</taxon>
    </lineage>
</organism>